<evidence type="ECO:0000256" key="7">
    <source>
        <dbReference type="ARBA" id="ARBA00023270"/>
    </source>
</evidence>
<dbReference type="EMBL" id="MPKA01000035">
    <property type="protein sequence ID" value="OLU47819.1"/>
    <property type="molecule type" value="Genomic_DNA"/>
</dbReference>
<comment type="pathway">
    <text evidence="2">Carbohydrate acid metabolism; 2-dehydro-3-deoxy-D-gluconate degradation; D-glyceraldehyde 3-phosphate and pyruvate from 2-dehydro-3-deoxy-D-gluconate: step 2/2.</text>
</comment>
<reference evidence="9 10" key="1">
    <citation type="submission" date="2016-11" db="EMBL/GenBank/DDBJ databases">
        <title>Description of two novel members of the family Erysipelotrichaceae: Ileibacterium lipovorans gen. nov., sp. nov. and Dubosiella newyorkensis, gen. nov., sp. nov.</title>
        <authorList>
            <person name="Cox L.M."/>
            <person name="Sohn J."/>
            <person name="Tyrrell K.L."/>
            <person name="Citron D.M."/>
            <person name="Lawson P.A."/>
            <person name="Patel N.B."/>
            <person name="Iizumi T."/>
            <person name="Perez-Perez G.I."/>
            <person name="Goldstein E.J."/>
            <person name="Blaser M.J."/>
        </authorList>
    </citation>
    <scope>NUCLEOTIDE SEQUENCE [LARGE SCALE GENOMIC DNA]</scope>
    <source>
        <strain evidence="9 10">NYU-BL-A4</strain>
    </source>
</reference>
<dbReference type="OrthoDB" id="9802667at2"/>
<dbReference type="PROSITE" id="PS00159">
    <property type="entry name" value="ALDOLASE_KDPG_KHG_1"/>
    <property type="match status" value="1"/>
</dbReference>
<dbReference type="PANTHER" id="PTHR30246">
    <property type="entry name" value="2-KETO-3-DEOXY-6-PHOSPHOGLUCONATE ALDOLASE"/>
    <property type="match status" value="1"/>
</dbReference>
<keyword evidence="6" id="KW-0456">Lyase</keyword>
<name>A0A1U7NQA7_9FIRM</name>
<dbReference type="InterPro" id="IPR013785">
    <property type="entry name" value="Aldolase_TIM"/>
</dbReference>
<dbReference type="Proteomes" id="UP000186705">
    <property type="component" value="Unassembled WGS sequence"/>
</dbReference>
<dbReference type="InterPro" id="IPR031337">
    <property type="entry name" value="KDPG/KHG_AS_1"/>
</dbReference>
<dbReference type="EC" id="4.1.2.14" evidence="5"/>
<dbReference type="SUPFAM" id="SSF51569">
    <property type="entry name" value="Aldolase"/>
    <property type="match status" value="1"/>
</dbReference>
<sequence>MNTTLLEQLKSFGVVPVVVLEHVQDAAPLAKALEEGGLPVAEVTFRTKAARESISAMKQACPDMLVGAGTILKVSQVDEAINAGAQFIVTPAFDAEITKYCLEHNIPILPGTSTPTDVQAAYKLGVDVVKFFPAEQAGGLAMIKAIAAPYNMMTFMPTGGIGPKNMKDYLAYEKILCVGGSWMVKKEWIEQRDFAKIAEETKKAVALLKEVR</sequence>
<dbReference type="PROSITE" id="PS00160">
    <property type="entry name" value="ALDOLASE_KDPG_KHG_2"/>
    <property type="match status" value="1"/>
</dbReference>
<comment type="catalytic activity">
    <reaction evidence="1">
        <text>2-dehydro-3-deoxy-6-phospho-D-gluconate = D-glyceraldehyde 3-phosphate + pyruvate</text>
        <dbReference type="Rhea" id="RHEA:17089"/>
        <dbReference type="ChEBI" id="CHEBI:15361"/>
        <dbReference type="ChEBI" id="CHEBI:57569"/>
        <dbReference type="ChEBI" id="CHEBI:59776"/>
        <dbReference type="EC" id="4.1.2.14"/>
    </reaction>
</comment>
<keyword evidence="7" id="KW-0704">Schiff base</keyword>
<dbReference type="RefSeq" id="WP_076340469.1">
    <property type="nucleotide sequence ID" value="NZ_JBGNFS010000013.1"/>
</dbReference>
<dbReference type="Pfam" id="PF01081">
    <property type="entry name" value="Aldolase"/>
    <property type="match status" value="1"/>
</dbReference>
<protein>
    <recommendedName>
        <fullName evidence="5">2-dehydro-3-deoxy-phosphogluconate aldolase</fullName>
        <ecNumber evidence="5">4.1.2.14</ecNumber>
    </recommendedName>
</protein>
<dbReference type="InterPro" id="IPR000887">
    <property type="entry name" value="Aldlse_KDPG_KHG"/>
</dbReference>
<dbReference type="GO" id="GO:0008675">
    <property type="term" value="F:2-dehydro-3-deoxy-phosphogluconate aldolase activity"/>
    <property type="evidence" value="ECO:0007669"/>
    <property type="project" value="UniProtKB-EC"/>
</dbReference>
<dbReference type="InterPro" id="IPR031338">
    <property type="entry name" value="KDPG/KHG_AS_2"/>
</dbReference>
<dbReference type="AlphaFoldDB" id="A0A1U7NQA7"/>
<dbReference type="CDD" id="cd00452">
    <property type="entry name" value="KDPG_aldolase"/>
    <property type="match status" value="1"/>
</dbReference>
<accession>A0A1U7NQA7</accession>
<evidence type="ECO:0000313" key="9">
    <source>
        <dbReference type="EMBL" id="OLU47819.1"/>
    </source>
</evidence>
<evidence type="ECO:0000256" key="1">
    <source>
        <dbReference type="ARBA" id="ARBA00000654"/>
    </source>
</evidence>
<dbReference type="PANTHER" id="PTHR30246:SF1">
    <property type="entry name" value="2-DEHYDRO-3-DEOXY-6-PHOSPHOGALACTONATE ALDOLASE-RELATED"/>
    <property type="match status" value="1"/>
</dbReference>
<evidence type="ECO:0000256" key="3">
    <source>
        <dbReference type="ARBA" id="ARBA00006906"/>
    </source>
</evidence>
<comment type="subunit">
    <text evidence="4">Homotrimer.</text>
</comment>
<evidence type="ECO:0000256" key="4">
    <source>
        <dbReference type="ARBA" id="ARBA00011233"/>
    </source>
</evidence>
<gene>
    <name evidence="9" type="ORF">BO225_01190</name>
</gene>
<dbReference type="NCBIfam" id="NF004325">
    <property type="entry name" value="PRK05718.1"/>
    <property type="match status" value="1"/>
</dbReference>
<dbReference type="Gene3D" id="3.20.20.70">
    <property type="entry name" value="Aldolase class I"/>
    <property type="match status" value="1"/>
</dbReference>
<proteinExistence type="inferred from homology"/>
<keyword evidence="10" id="KW-1185">Reference proteome</keyword>
<comment type="caution">
    <text evidence="9">The sequence shown here is derived from an EMBL/GenBank/DDBJ whole genome shotgun (WGS) entry which is preliminary data.</text>
</comment>
<evidence type="ECO:0000256" key="8">
    <source>
        <dbReference type="ARBA" id="ARBA00023277"/>
    </source>
</evidence>
<dbReference type="GeneID" id="78274566"/>
<evidence type="ECO:0000256" key="2">
    <source>
        <dbReference type="ARBA" id="ARBA00004736"/>
    </source>
</evidence>
<keyword evidence="8" id="KW-0119">Carbohydrate metabolism</keyword>
<comment type="similarity">
    <text evidence="3">Belongs to the KHG/KDPG aldolase family.</text>
</comment>
<evidence type="ECO:0000256" key="6">
    <source>
        <dbReference type="ARBA" id="ARBA00023239"/>
    </source>
</evidence>
<dbReference type="NCBIfam" id="TIGR01182">
    <property type="entry name" value="eda"/>
    <property type="match status" value="1"/>
</dbReference>
<evidence type="ECO:0000313" key="10">
    <source>
        <dbReference type="Proteomes" id="UP000186705"/>
    </source>
</evidence>
<organism evidence="9 10">
    <name type="scientific">Dubosiella newyorkensis</name>
    <dbReference type="NCBI Taxonomy" id="1862672"/>
    <lineage>
        <taxon>Bacteria</taxon>
        <taxon>Bacillati</taxon>
        <taxon>Bacillota</taxon>
        <taxon>Erysipelotrichia</taxon>
        <taxon>Erysipelotrichales</taxon>
        <taxon>Erysipelotrichaceae</taxon>
        <taxon>Dubosiella</taxon>
    </lineage>
</organism>
<dbReference type="STRING" id="1862672.BO225_01190"/>
<evidence type="ECO:0000256" key="5">
    <source>
        <dbReference type="ARBA" id="ARBA00013063"/>
    </source>
</evidence>